<proteinExistence type="predicted"/>
<dbReference type="OrthoDB" id="785928at2759"/>
<dbReference type="EMBL" id="CM017326">
    <property type="protein sequence ID" value="KAE8076637.1"/>
    <property type="molecule type" value="Genomic_DNA"/>
</dbReference>
<feature type="region of interest" description="Disordered" evidence="1">
    <location>
        <begin position="72"/>
        <end position="131"/>
    </location>
</feature>
<gene>
    <name evidence="2" type="ORF">FH972_015274</name>
</gene>
<dbReference type="Proteomes" id="UP000327013">
    <property type="component" value="Chromosome 6"/>
</dbReference>
<name>A0A5N6RFP2_9ROSI</name>
<keyword evidence="3" id="KW-1185">Reference proteome</keyword>
<organism evidence="2 3">
    <name type="scientific">Carpinus fangiana</name>
    <dbReference type="NCBI Taxonomy" id="176857"/>
    <lineage>
        <taxon>Eukaryota</taxon>
        <taxon>Viridiplantae</taxon>
        <taxon>Streptophyta</taxon>
        <taxon>Embryophyta</taxon>
        <taxon>Tracheophyta</taxon>
        <taxon>Spermatophyta</taxon>
        <taxon>Magnoliopsida</taxon>
        <taxon>eudicotyledons</taxon>
        <taxon>Gunneridae</taxon>
        <taxon>Pentapetalae</taxon>
        <taxon>rosids</taxon>
        <taxon>fabids</taxon>
        <taxon>Fagales</taxon>
        <taxon>Betulaceae</taxon>
        <taxon>Carpinus</taxon>
    </lineage>
</organism>
<reference evidence="2 3" key="1">
    <citation type="submission" date="2019-06" db="EMBL/GenBank/DDBJ databases">
        <title>A chromosomal-level reference genome of Carpinus fangiana (Coryloideae, Betulaceae).</title>
        <authorList>
            <person name="Yang X."/>
            <person name="Wang Z."/>
            <person name="Zhang L."/>
            <person name="Hao G."/>
            <person name="Liu J."/>
            <person name="Yang Y."/>
        </authorList>
    </citation>
    <scope>NUCLEOTIDE SEQUENCE [LARGE SCALE GENOMIC DNA]</scope>
    <source>
        <strain evidence="2">Cfa_2016G</strain>
        <tissue evidence="2">Leaf</tissue>
    </source>
</reference>
<dbReference type="AlphaFoldDB" id="A0A5N6RFP2"/>
<dbReference type="PANTHER" id="PTHR37182">
    <property type="entry name" value="F24J8.11 PROTEIN"/>
    <property type="match status" value="1"/>
</dbReference>
<protein>
    <submittedName>
        <fullName evidence="2">Uncharacterized protein</fullName>
    </submittedName>
</protein>
<evidence type="ECO:0000256" key="1">
    <source>
        <dbReference type="SAM" id="MobiDB-lite"/>
    </source>
</evidence>
<sequence length="131" mass="13941">MAHSLTPAPAPASPFSTRLTKKTTHFPSLGFQRVWASHQGGDGEEELDNKLVHRRAVTWGLAGAMLGLNVGDKGASAAARRPPAPAPAEKRDPNVSGVQAKVLASKKRKEAMKQSMAKLKERGKPINGPTE</sequence>
<accession>A0A5N6RFP2</accession>
<evidence type="ECO:0000313" key="2">
    <source>
        <dbReference type="EMBL" id="KAE8076637.1"/>
    </source>
</evidence>
<evidence type="ECO:0000313" key="3">
    <source>
        <dbReference type="Proteomes" id="UP000327013"/>
    </source>
</evidence>
<dbReference type="PANTHER" id="PTHR37182:SF2">
    <property type="entry name" value="F24J8.11 PROTEIN"/>
    <property type="match status" value="1"/>
</dbReference>